<dbReference type="SUPFAM" id="SSF53323">
    <property type="entry name" value="Pyruvate-ferredoxin oxidoreductase, PFOR, domain III"/>
    <property type="match status" value="1"/>
</dbReference>
<dbReference type="Gene3D" id="3.40.920.10">
    <property type="entry name" value="Pyruvate-ferredoxin oxidoreductase, PFOR, domain III"/>
    <property type="match status" value="1"/>
</dbReference>
<name>A0A9D5R7Z4_9FIRM</name>
<gene>
    <name evidence="3" type="ORF">INF28_00210</name>
</gene>
<keyword evidence="4" id="KW-1185">Reference proteome</keyword>
<evidence type="ECO:0000256" key="1">
    <source>
        <dbReference type="ARBA" id="ARBA00023002"/>
    </source>
</evidence>
<reference evidence="3" key="1">
    <citation type="submission" date="2020-10" db="EMBL/GenBank/DDBJ databases">
        <title>ChiBAC.</title>
        <authorList>
            <person name="Zenner C."/>
            <person name="Hitch T.C.A."/>
            <person name="Clavel T."/>
        </authorList>
    </citation>
    <scope>NUCLEOTIDE SEQUENCE</scope>
    <source>
        <strain evidence="3">DSM 107454</strain>
    </source>
</reference>
<evidence type="ECO:0000259" key="2">
    <source>
        <dbReference type="Pfam" id="PF01558"/>
    </source>
</evidence>
<dbReference type="RefSeq" id="WP_226391454.1">
    <property type="nucleotide sequence ID" value="NZ_JADCKB010000001.1"/>
</dbReference>
<dbReference type="InterPro" id="IPR052554">
    <property type="entry name" value="2-oxoglutarate_synth_KorC"/>
</dbReference>
<dbReference type="PANTHER" id="PTHR42730">
    <property type="entry name" value="2-OXOGLUTARATE SYNTHASE SUBUNIT KORC"/>
    <property type="match status" value="1"/>
</dbReference>
<comment type="caution">
    <text evidence="3">The sequence shown here is derived from an EMBL/GenBank/DDBJ whole genome shotgun (WGS) entry which is preliminary data.</text>
</comment>
<dbReference type="GO" id="GO:0016903">
    <property type="term" value="F:oxidoreductase activity, acting on the aldehyde or oxo group of donors"/>
    <property type="evidence" value="ECO:0007669"/>
    <property type="project" value="InterPro"/>
</dbReference>
<feature type="domain" description="Pyruvate/ketoisovalerate oxidoreductase catalytic" evidence="2">
    <location>
        <begin position="11"/>
        <end position="174"/>
    </location>
</feature>
<sequence>MIQKIIFAGFGGQGVLFAGKTLAYAGMDAGLQISWLPSYGPEMRGGTANCSVILSDQPIGSPVITTPDILIAMNKPSLEKFENAVVPGGLIILDSFLIDKKVARDDVEAVYIPAKHLAGEAGNENLGNMVMLGAALKHRQMLQIEMVYKSIEEHTPKSRAALAELNKKMIDIGYSR</sequence>
<organism evidence="3 4">
    <name type="scientific">Ructibacterium gallinarum</name>
    <dbReference type="NCBI Taxonomy" id="2779355"/>
    <lineage>
        <taxon>Bacteria</taxon>
        <taxon>Bacillati</taxon>
        <taxon>Bacillota</taxon>
        <taxon>Clostridia</taxon>
        <taxon>Eubacteriales</taxon>
        <taxon>Oscillospiraceae</taxon>
        <taxon>Ructibacterium</taxon>
    </lineage>
</organism>
<proteinExistence type="predicted"/>
<keyword evidence="1" id="KW-0560">Oxidoreductase</keyword>
<dbReference type="Proteomes" id="UP000806542">
    <property type="component" value="Unassembled WGS sequence"/>
</dbReference>
<dbReference type="EMBL" id="JADCKB010000001">
    <property type="protein sequence ID" value="MBE5038889.1"/>
    <property type="molecule type" value="Genomic_DNA"/>
</dbReference>
<evidence type="ECO:0000313" key="3">
    <source>
        <dbReference type="EMBL" id="MBE5038889.1"/>
    </source>
</evidence>
<dbReference type="InterPro" id="IPR002869">
    <property type="entry name" value="Pyrv_flavodox_OxRed_cen"/>
</dbReference>
<accession>A0A9D5R7Z4</accession>
<dbReference type="InterPro" id="IPR019752">
    <property type="entry name" value="Pyrv/ketoisovalerate_OxRed_cat"/>
</dbReference>
<protein>
    <submittedName>
        <fullName evidence="3">2-oxoacid:acceptor oxidoreductase family protein</fullName>
    </submittedName>
</protein>
<dbReference type="PANTHER" id="PTHR42730:SF1">
    <property type="entry name" value="2-OXOGLUTARATE SYNTHASE SUBUNIT KORC"/>
    <property type="match status" value="1"/>
</dbReference>
<dbReference type="Pfam" id="PF01558">
    <property type="entry name" value="POR"/>
    <property type="match status" value="1"/>
</dbReference>
<dbReference type="AlphaFoldDB" id="A0A9D5R7Z4"/>
<evidence type="ECO:0000313" key="4">
    <source>
        <dbReference type="Proteomes" id="UP000806542"/>
    </source>
</evidence>